<accession>A0ABT9IJ18</accession>
<dbReference type="PROSITE" id="PS51819">
    <property type="entry name" value="VOC"/>
    <property type="match status" value="1"/>
</dbReference>
<dbReference type="PANTHER" id="PTHR35908">
    <property type="entry name" value="HYPOTHETICAL FUSION PROTEIN"/>
    <property type="match status" value="1"/>
</dbReference>
<evidence type="ECO:0000259" key="1">
    <source>
        <dbReference type="PROSITE" id="PS51819"/>
    </source>
</evidence>
<dbReference type="Pfam" id="PF18029">
    <property type="entry name" value="Glyoxalase_6"/>
    <property type="match status" value="1"/>
</dbReference>
<protein>
    <submittedName>
        <fullName evidence="2">VOC family protein</fullName>
    </submittedName>
</protein>
<dbReference type="InterPro" id="IPR041581">
    <property type="entry name" value="Glyoxalase_6"/>
</dbReference>
<organism evidence="2 3">
    <name type="scientific">Arthrobacter horti</name>
    <dbReference type="NCBI Taxonomy" id="3068273"/>
    <lineage>
        <taxon>Bacteria</taxon>
        <taxon>Bacillati</taxon>
        <taxon>Actinomycetota</taxon>
        <taxon>Actinomycetes</taxon>
        <taxon>Micrococcales</taxon>
        <taxon>Micrococcaceae</taxon>
        <taxon>Arthrobacter</taxon>
    </lineage>
</organism>
<evidence type="ECO:0000313" key="3">
    <source>
        <dbReference type="Proteomes" id="UP001232725"/>
    </source>
</evidence>
<sequence length="379" mass="41967">MAQRARDLLAHVLRVARVGLRDRYGIGGSQLRFRAGIPYAFSDNLAGWKARSDVSYDLALEPASLDHLGDGPIWTMPSTPVSDIQKKADLALHWMERAQFAGEPLVALLYLFFALEALLGDKSEGLKADMLAFRQLVLSHVVTGRFRHPNTTWFLYDQVRSAAVHGEDAPPVDQETVDKFEWAVRDTLNEYLTFASAQNVGRRGRLIKKLTSHPDVPGLAEWIRTNAGSDWEKYLKNVLPPSKDLLGPPQSASVATITVKTDRPKEVAKFWRDFLDYRVAPNHSDSVMLVGDGPTLLIQPSEQLLGKDAIHLDIRPEDQGVCVERALALGAQMADIGQTGQESWVVMTDPGGNLFCVLQSGSVYEVSLIKDPGRETLLD</sequence>
<feature type="domain" description="VOC" evidence="1">
    <location>
        <begin position="253"/>
        <end position="360"/>
    </location>
</feature>
<dbReference type="RefSeq" id="WP_305994647.1">
    <property type="nucleotide sequence ID" value="NZ_JAVALS010000001.1"/>
</dbReference>
<proteinExistence type="predicted"/>
<dbReference type="SUPFAM" id="SSF54593">
    <property type="entry name" value="Glyoxalase/Bleomycin resistance protein/Dihydroxybiphenyl dioxygenase"/>
    <property type="match status" value="1"/>
</dbReference>
<dbReference type="Gene3D" id="3.10.180.10">
    <property type="entry name" value="2,3-Dihydroxybiphenyl 1,2-Dioxygenase, domain 1"/>
    <property type="match status" value="1"/>
</dbReference>
<dbReference type="InterPro" id="IPR029068">
    <property type="entry name" value="Glyas_Bleomycin-R_OHBP_Dase"/>
</dbReference>
<name>A0ABT9IJ18_9MICC</name>
<dbReference type="InterPro" id="IPR037523">
    <property type="entry name" value="VOC_core"/>
</dbReference>
<dbReference type="PANTHER" id="PTHR35908:SF1">
    <property type="entry name" value="CONSERVED PROTEIN"/>
    <property type="match status" value="1"/>
</dbReference>
<keyword evidence="3" id="KW-1185">Reference proteome</keyword>
<gene>
    <name evidence="2" type="ORF">Q9R02_00295</name>
</gene>
<dbReference type="EMBL" id="JAVALS010000001">
    <property type="protein sequence ID" value="MDP5225598.1"/>
    <property type="molecule type" value="Genomic_DNA"/>
</dbReference>
<comment type="caution">
    <text evidence="2">The sequence shown here is derived from an EMBL/GenBank/DDBJ whole genome shotgun (WGS) entry which is preliminary data.</text>
</comment>
<dbReference type="CDD" id="cd06587">
    <property type="entry name" value="VOC"/>
    <property type="match status" value="1"/>
</dbReference>
<evidence type="ECO:0000313" key="2">
    <source>
        <dbReference type="EMBL" id="MDP5225598.1"/>
    </source>
</evidence>
<dbReference type="Proteomes" id="UP001232725">
    <property type="component" value="Unassembled WGS sequence"/>
</dbReference>
<reference evidence="2 3" key="1">
    <citation type="submission" date="2023-08" db="EMBL/GenBank/DDBJ databases">
        <title>Arthrobacter horti sp. nov., isolated from forest soil.</title>
        <authorList>
            <person name="Park M."/>
        </authorList>
    </citation>
    <scope>NUCLEOTIDE SEQUENCE [LARGE SCALE GENOMIC DNA]</scope>
    <source>
        <strain evidence="2 3">YJM1</strain>
    </source>
</reference>